<organism evidence="2 3">
    <name type="scientific">Pipra filicauda</name>
    <name type="common">Wire-tailed manakin</name>
    <dbReference type="NCBI Taxonomy" id="649802"/>
    <lineage>
        <taxon>Eukaryota</taxon>
        <taxon>Metazoa</taxon>
        <taxon>Chordata</taxon>
        <taxon>Craniata</taxon>
        <taxon>Vertebrata</taxon>
        <taxon>Euteleostomi</taxon>
        <taxon>Archelosauria</taxon>
        <taxon>Archosauria</taxon>
        <taxon>Dinosauria</taxon>
        <taxon>Saurischia</taxon>
        <taxon>Theropoda</taxon>
        <taxon>Coelurosauria</taxon>
        <taxon>Aves</taxon>
        <taxon>Neognathae</taxon>
        <taxon>Neoaves</taxon>
        <taxon>Telluraves</taxon>
        <taxon>Australaves</taxon>
        <taxon>Passeriformes</taxon>
        <taxon>Pipridae</taxon>
        <taxon>Pipra</taxon>
    </lineage>
</organism>
<feature type="region of interest" description="Disordered" evidence="1">
    <location>
        <begin position="136"/>
        <end position="156"/>
    </location>
</feature>
<dbReference type="RefSeq" id="XP_039240409.1">
    <property type="nucleotide sequence ID" value="XM_039384475.1"/>
</dbReference>
<evidence type="ECO:0000256" key="1">
    <source>
        <dbReference type="SAM" id="MobiDB-lite"/>
    </source>
</evidence>
<gene>
    <name evidence="3" type="primary">LOC120323852</name>
</gene>
<name>A0A7R5KV20_9PASS</name>
<proteinExistence type="predicted"/>
<accession>A0A7R5KV20</accession>
<evidence type="ECO:0000313" key="2">
    <source>
        <dbReference type="Proteomes" id="UP000504627"/>
    </source>
</evidence>
<protein>
    <submittedName>
        <fullName evidence="3">Uncharacterized protein LOC120323852</fullName>
    </submittedName>
</protein>
<feature type="region of interest" description="Disordered" evidence="1">
    <location>
        <begin position="26"/>
        <end position="48"/>
    </location>
</feature>
<dbReference type="Proteomes" id="UP000504627">
    <property type="component" value="Unplaced"/>
</dbReference>
<reference evidence="3" key="1">
    <citation type="submission" date="2025-08" db="UniProtKB">
        <authorList>
            <consortium name="RefSeq"/>
        </authorList>
    </citation>
    <scope>IDENTIFICATION</scope>
    <source>
        <tissue evidence="3">Muscle</tissue>
    </source>
</reference>
<dbReference type="InParanoid" id="A0A7R5KV20"/>
<evidence type="ECO:0000313" key="3">
    <source>
        <dbReference type="RefSeq" id="XP_039240409.1"/>
    </source>
</evidence>
<dbReference type="AlphaFoldDB" id="A0A7R5KV20"/>
<keyword evidence="2" id="KW-1185">Reference proteome</keyword>
<dbReference type="GeneID" id="120323852"/>
<sequence>MTSQKVCSCPCDPAWKSSITSCPSSQSLRDVRDPGASAIKGHENRGPCQAKPSSLSLSEFVRVFPPKFPPCKGDTGSAILHHVSWQSSVAQTHPQLRFPARTRGGCRGSLSATPDAVRPLSCSLLRTRLPCSDTGPAELGLGSHNTGRGGGGGGRERKTELKTLEGWLSKIPGGTTGNPWERGSRDGRARRCLMSRLGLYLGAGEQRVWETPELCRISAVCLFSSAEIRLPFQCSVQNFVGAECVSALWMVFHIIRLNVLKVKEKLF</sequence>